<dbReference type="CDD" id="cd03217">
    <property type="entry name" value="ABC_FeS_Assembly"/>
    <property type="match status" value="1"/>
</dbReference>
<keyword evidence="2" id="KW-0547">Nucleotide-binding</keyword>
<dbReference type="PROSITE" id="PS50893">
    <property type="entry name" value="ABC_TRANSPORTER_2"/>
    <property type="match status" value="1"/>
</dbReference>
<dbReference type="PANTHER" id="PTHR43204:SF1">
    <property type="entry name" value="ABC TRANSPORTER I FAMILY MEMBER 6, CHLOROPLASTIC"/>
    <property type="match status" value="1"/>
</dbReference>
<comment type="similarity">
    <text evidence="1">Belongs to the ABC transporter superfamily. Ycf16 family.</text>
</comment>
<protein>
    <submittedName>
        <fullName evidence="5">ABC transporter ATP-binding protein</fullName>
    </submittedName>
</protein>
<dbReference type="SMART" id="SM00382">
    <property type="entry name" value="AAA"/>
    <property type="match status" value="1"/>
</dbReference>
<proteinExistence type="inferred from homology"/>
<dbReference type="Pfam" id="PF00005">
    <property type="entry name" value="ABC_tran"/>
    <property type="match status" value="1"/>
</dbReference>
<evidence type="ECO:0000259" key="4">
    <source>
        <dbReference type="PROSITE" id="PS50893"/>
    </source>
</evidence>
<dbReference type="PANTHER" id="PTHR43204">
    <property type="entry name" value="ABC TRANSPORTER I FAMILY MEMBER 6, CHLOROPLASTIC"/>
    <property type="match status" value="1"/>
</dbReference>
<accession>A0A7C0U138</accession>
<dbReference type="GO" id="GO:0005524">
    <property type="term" value="F:ATP binding"/>
    <property type="evidence" value="ECO:0007669"/>
    <property type="project" value="UniProtKB-KW"/>
</dbReference>
<dbReference type="Gene3D" id="3.40.50.300">
    <property type="entry name" value="P-loop containing nucleotide triphosphate hydrolases"/>
    <property type="match status" value="1"/>
</dbReference>
<dbReference type="InterPro" id="IPR010230">
    <property type="entry name" value="FeS-cluster_ATPase_SufC"/>
</dbReference>
<sequence length="259" mass="28624">MLCIQDLHVEVGGKEVIRGLTLEIKAGEVHCLFGPNGSGKTTLLMAIMGFSNYHITSGKILFKGQDITSLPVNERVRLGMGMSFQRPPSIPGVKLAELVEICKTKGKDILAMAKELNLTEFLERDLNVGFSGGEIKRSELLQLWAQWPDLLLLDEPESGVDMENIALIGRIINIILERDGLKVGPQESRVLVKKRRQKSGLIITHTGMILNYVGADRGHVLIDGKLVCSGNPYEIFRFISERGYEECVRCACLPGGLHE</sequence>
<dbReference type="Proteomes" id="UP000886289">
    <property type="component" value="Unassembled WGS sequence"/>
</dbReference>
<dbReference type="SUPFAM" id="SSF52540">
    <property type="entry name" value="P-loop containing nucleoside triphosphate hydrolases"/>
    <property type="match status" value="1"/>
</dbReference>
<name>A0A7C0U138_DESA2</name>
<dbReference type="AlphaFoldDB" id="A0A7C0U138"/>
<dbReference type="InterPro" id="IPR027417">
    <property type="entry name" value="P-loop_NTPase"/>
</dbReference>
<evidence type="ECO:0000256" key="3">
    <source>
        <dbReference type="ARBA" id="ARBA00022840"/>
    </source>
</evidence>
<dbReference type="GO" id="GO:0016887">
    <property type="term" value="F:ATP hydrolysis activity"/>
    <property type="evidence" value="ECO:0007669"/>
    <property type="project" value="InterPro"/>
</dbReference>
<reference evidence="5" key="1">
    <citation type="journal article" date="2020" name="mSystems">
        <title>Genome- and Community-Level Interaction Insights into Carbon Utilization and Element Cycling Functions of Hydrothermarchaeota in Hydrothermal Sediment.</title>
        <authorList>
            <person name="Zhou Z."/>
            <person name="Liu Y."/>
            <person name="Xu W."/>
            <person name="Pan J."/>
            <person name="Luo Z.H."/>
            <person name="Li M."/>
        </authorList>
    </citation>
    <scope>NUCLEOTIDE SEQUENCE [LARGE SCALE GENOMIC DNA]</scope>
    <source>
        <strain evidence="5">HyVt-233</strain>
    </source>
</reference>
<evidence type="ECO:0000313" key="5">
    <source>
        <dbReference type="EMBL" id="HDD43259.1"/>
    </source>
</evidence>
<evidence type="ECO:0000256" key="1">
    <source>
        <dbReference type="ARBA" id="ARBA00006216"/>
    </source>
</evidence>
<keyword evidence="3 5" id="KW-0067">ATP-binding</keyword>
<gene>
    <name evidence="5" type="ORF">ENG63_00155</name>
</gene>
<dbReference type="InterPro" id="IPR003593">
    <property type="entry name" value="AAA+_ATPase"/>
</dbReference>
<feature type="domain" description="ABC transporter" evidence="4">
    <location>
        <begin position="2"/>
        <end position="248"/>
    </location>
</feature>
<organism evidence="5">
    <name type="scientific">Desulfofervidus auxilii</name>
    <dbReference type="NCBI Taxonomy" id="1621989"/>
    <lineage>
        <taxon>Bacteria</taxon>
        <taxon>Pseudomonadati</taxon>
        <taxon>Thermodesulfobacteriota</taxon>
        <taxon>Candidatus Desulfofervidia</taxon>
        <taxon>Candidatus Desulfofervidales</taxon>
        <taxon>Candidatus Desulfofervidaceae</taxon>
        <taxon>Candidatus Desulfofervidus</taxon>
    </lineage>
</organism>
<evidence type="ECO:0000256" key="2">
    <source>
        <dbReference type="ARBA" id="ARBA00022741"/>
    </source>
</evidence>
<comment type="caution">
    <text evidence="5">The sequence shown here is derived from an EMBL/GenBank/DDBJ whole genome shotgun (WGS) entry which is preliminary data.</text>
</comment>
<dbReference type="EMBL" id="DRBS01000007">
    <property type="protein sequence ID" value="HDD43259.1"/>
    <property type="molecule type" value="Genomic_DNA"/>
</dbReference>
<dbReference type="InterPro" id="IPR003439">
    <property type="entry name" value="ABC_transporter-like_ATP-bd"/>
</dbReference>